<dbReference type="HAMAP" id="MF_01849">
    <property type="entry name" value="RNA_methyltr_RlmN"/>
    <property type="match status" value="1"/>
</dbReference>
<comment type="catalytic activity">
    <reaction evidence="12">
        <text>adenosine(2503) in 23S rRNA + 2 reduced [2Fe-2S]-[ferredoxin] + 2 S-adenosyl-L-methionine = 2-methyladenosine(2503) in 23S rRNA + 5'-deoxyadenosine + L-methionine + 2 oxidized [2Fe-2S]-[ferredoxin] + S-adenosyl-L-homocysteine</text>
        <dbReference type="Rhea" id="RHEA:42916"/>
        <dbReference type="Rhea" id="RHEA-COMP:10000"/>
        <dbReference type="Rhea" id="RHEA-COMP:10001"/>
        <dbReference type="Rhea" id="RHEA-COMP:10152"/>
        <dbReference type="Rhea" id="RHEA-COMP:10282"/>
        <dbReference type="ChEBI" id="CHEBI:17319"/>
        <dbReference type="ChEBI" id="CHEBI:33737"/>
        <dbReference type="ChEBI" id="CHEBI:33738"/>
        <dbReference type="ChEBI" id="CHEBI:57844"/>
        <dbReference type="ChEBI" id="CHEBI:57856"/>
        <dbReference type="ChEBI" id="CHEBI:59789"/>
        <dbReference type="ChEBI" id="CHEBI:74411"/>
        <dbReference type="ChEBI" id="CHEBI:74497"/>
        <dbReference type="EC" id="2.1.1.192"/>
    </reaction>
</comment>
<reference evidence="17" key="2">
    <citation type="submission" date="2018-05" db="EMBL/GenBank/DDBJ databases">
        <title>Genome Sequencing of selected type strains of the family Eggerthellaceae.</title>
        <authorList>
            <person name="Danylec N."/>
            <person name="Stoll D.A."/>
            <person name="Doetsch A."/>
            <person name="Huch M."/>
        </authorList>
    </citation>
    <scope>NUCLEOTIDE SEQUENCE [LARGE SCALE GENOMIC DNA]</scope>
    <source>
        <strain evidence="17">DSM 16107</strain>
    </source>
</reference>
<feature type="active site" description="Proton acceptor" evidence="12">
    <location>
        <position position="94"/>
    </location>
</feature>
<dbReference type="InterPro" id="IPR007197">
    <property type="entry name" value="rSAM"/>
</dbReference>
<protein>
    <recommendedName>
        <fullName evidence="12">Probable dual-specificity RNA methyltransferase RlmN</fullName>
        <ecNumber evidence="12">2.1.1.192</ecNumber>
    </recommendedName>
    <alternativeName>
        <fullName evidence="12">23S rRNA (adenine(2503)-C(2))-methyltransferase</fullName>
    </alternativeName>
    <alternativeName>
        <fullName evidence="12">23S rRNA m2A2503 methyltransferase</fullName>
    </alternativeName>
    <alternativeName>
        <fullName evidence="12">Ribosomal RNA large subunit methyltransferase N</fullName>
    </alternativeName>
    <alternativeName>
        <fullName evidence="12">tRNA (adenine(37)-C(2))-methyltransferase</fullName>
    </alternativeName>
    <alternativeName>
        <fullName evidence="12">tRNA m2A37 methyltransferase</fullName>
    </alternativeName>
</protein>
<keyword evidence="8 12" id="KW-0819">tRNA processing</keyword>
<feature type="binding site" evidence="12">
    <location>
        <begin position="163"/>
        <end position="164"/>
    </location>
    <ligand>
        <name>S-adenosyl-L-methionine</name>
        <dbReference type="ChEBI" id="CHEBI:59789"/>
    </ligand>
</feature>
<organism evidence="15 17">
    <name type="scientific">Eggerthella sinensis</name>
    <dbReference type="NCBI Taxonomy" id="242230"/>
    <lineage>
        <taxon>Bacteria</taxon>
        <taxon>Bacillati</taxon>
        <taxon>Actinomycetota</taxon>
        <taxon>Coriobacteriia</taxon>
        <taxon>Eggerthellales</taxon>
        <taxon>Eggerthellaceae</taxon>
        <taxon>Eggerthella</taxon>
    </lineage>
</organism>
<dbReference type="AlphaFoldDB" id="A0A3N0IYZ8"/>
<dbReference type="InterPro" id="IPR040072">
    <property type="entry name" value="Methyltransferase_A"/>
</dbReference>
<feature type="binding site" evidence="12">
    <location>
        <position position="195"/>
    </location>
    <ligand>
        <name>S-adenosyl-L-methionine</name>
        <dbReference type="ChEBI" id="CHEBI:59789"/>
    </ligand>
</feature>
<dbReference type="EC" id="2.1.1.192" evidence="12"/>
<dbReference type="Proteomes" id="UP000253817">
    <property type="component" value="Unassembled WGS sequence"/>
</dbReference>
<feature type="binding site" evidence="12">
    <location>
        <position position="123"/>
    </location>
    <ligand>
        <name>[4Fe-4S] cluster</name>
        <dbReference type="ChEBI" id="CHEBI:49883"/>
        <note>4Fe-4S-S-AdoMet</note>
    </ligand>
</feature>
<dbReference type="NCBIfam" id="TIGR00048">
    <property type="entry name" value="rRNA_mod_RlmN"/>
    <property type="match status" value="1"/>
</dbReference>
<evidence type="ECO:0000256" key="1">
    <source>
        <dbReference type="ARBA" id="ARBA00004496"/>
    </source>
</evidence>
<dbReference type="SFLD" id="SFLDF00275">
    <property type="entry name" value="adenosine_C2_methyltransferase"/>
    <property type="match status" value="1"/>
</dbReference>
<keyword evidence="5 12" id="KW-0489">Methyltransferase</keyword>
<dbReference type="GO" id="GO:0005737">
    <property type="term" value="C:cytoplasm"/>
    <property type="evidence" value="ECO:0007669"/>
    <property type="project" value="UniProtKB-SubCell"/>
</dbReference>
<comment type="subcellular location">
    <subcellularLocation>
        <location evidence="1 12">Cytoplasm</location>
    </subcellularLocation>
</comment>
<dbReference type="InterPro" id="IPR004383">
    <property type="entry name" value="rRNA_lsu_MTrfase_RlmN/Cfr"/>
</dbReference>
<name>A0A3N0IYZ8_9ACTN</name>
<dbReference type="GO" id="GO:0000049">
    <property type="term" value="F:tRNA binding"/>
    <property type="evidence" value="ECO:0007669"/>
    <property type="project" value="UniProtKB-UniRule"/>
</dbReference>
<comment type="catalytic activity">
    <reaction evidence="12">
        <text>adenosine(37) in tRNA + 2 reduced [2Fe-2S]-[ferredoxin] + 2 S-adenosyl-L-methionine = 2-methyladenosine(37) in tRNA + 5'-deoxyadenosine + L-methionine + 2 oxidized [2Fe-2S]-[ferredoxin] + S-adenosyl-L-homocysteine</text>
        <dbReference type="Rhea" id="RHEA:43332"/>
        <dbReference type="Rhea" id="RHEA-COMP:10000"/>
        <dbReference type="Rhea" id="RHEA-COMP:10001"/>
        <dbReference type="Rhea" id="RHEA-COMP:10162"/>
        <dbReference type="Rhea" id="RHEA-COMP:10485"/>
        <dbReference type="ChEBI" id="CHEBI:17319"/>
        <dbReference type="ChEBI" id="CHEBI:33737"/>
        <dbReference type="ChEBI" id="CHEBI:33738"/>
        <dbReference type="ChEBI" id="CHEBI:57844"/>
        <dbReference type="ChEBI" id="CHEBI:57856"/>
        <dbReference type="ChEBI" id="CHEBI:59789"/>
        <dbReference type="ChEBI" id="CHEBI:74411"/>
        <dbReference type="ChEBI" id="CHEBI:74497"/>
        <dbReference type="EC" id="2.1.1.192"/>
    </reaction>
</comment>
<evidence type="ECO:0000256" key="12">
    <source>
        <dbReference type="HAMAP-Rule" id="MF_01849"/>
    </source>
</evidence>
<dbReference type="InterPro" id="IPR058240">
    <property type="entry name" value="rSAM_sf"/>
</dbReference>
<dbReference type="PIRSF" id="PIRSF006004">
    <property type="entry name" value="CHP00048"/>
    <property type="match status" value="1"/>
</dbReference>
<feature type="binding site" evidence="12">
    <location>
        <position position="116"/>
    </location>
    <ligand>
        <name>[4Fe-4S] cluster</name>
        <dbReference type="ChEBI" id="CHEBI:49883"/>
        <note>4Fe-4S-S-AdoMet</note>
    </ligand>
</feature>
<evidence type="ECO:0000256" key="10">
    <source>
        <dbReference type="ARBA" id="ARBA00023004"/>
    </source>
</evidence>
<evidence type="ECO:0000256" key="8">
    <source>
        <dbReference type="ARBA" id="ARBA00022694"/>
    </source>
</evidence>
<dbReference type="GO" id="GO:0070040">
    <property type="term" value="F:rRNA (adenine(2503)-C2-)-methyltransferase activity"/>
    <property type="evidence" value="ECO:0007669"/>
    <property type="project" value="UniProtKB-UniRule"/>
</dbReference>
<dbReference type="EMBL" id="PPTT01000003">
    <property type="protein sequence ID" value="RDB71147.1"/>
    <property type="molecule type" value="Genomic_DNA"/>
</dbReference>
<comment type="miscellaneous">
    <text evidence="12">Reaction proceeds by a ping-pong mechanism involving intermediate methylation of a conserved cysteine residue.</text>
</comment>
<feature type="active site" description="S-methylcysteine intermediate" evidence="12">
    <location>
        <position position="337"/>
    </location>
</feature>
<dbReference type="SUPFAM" id="SSF102114">
    <property type="entry name" value="Radical SAM enzymes"/>
    <property type="match status" value="1"/>
</dbReference>
<dbReference type="Gene3D" id="1.10.150.530">
    <property type="match status" value="1"/>
</dbReference>
<comment type="caution">
    <text evidence="15">The sequence shown here is derived from an EMBL/GenBank/DDBJ whole genome shotgun (WGS) entry which is preliminary data.</text>
</comment>
<dbReference type="EMBL" id="QICC01000017">
    <property type="protein sequence ID" value="RNM42209.1"/>
    <property type="molecule type" value="Genomic_DNA"/>
</dbReference>
<dbReference type="GO" id="GO:0002935">
    <property type="term" value="F:tRNA (adenine(37)-C2)-methyltransferase activity"/>
    <property type="evidence" value="ECO:0007669"/>
    <property type="project" value="UniProtKB-UniRule"/>
</dbReference>
<evidence type="ECO:0000256" key="9">
    <source>
        <dbReference type="ARBA" id="ARBA00022723"/>
    </source>
</evidence>
<sequence length="345" mass="38172">MTAMDKPIKTYALSELPSLMKELAQPSFRAQQLTEWLYQRHVSSYDEMTNLPAALRAVLSERFPLTMPEIVNRQVSRDGTRKYLIEFDDGIRVETVAIPSRGGDRLTVCFSTQAGCAIGCAFCATGREGFARNLTPGEIIDQVLIAQDDMGKRVTNVVGMGQGEPFLNYGNTMAALRILNNKKGLEIGARHISVSTCGILPGIERFSEEPEQFTLAVSLHAARQGVRDLLMPNVARFKLGNLKSALQEYIAKTNRRVTLEYIMIDGVNDADEDLKALQKFCANLLCHVNLIPINAIEGSVFQPSEPETIDRWLNAIQKKGTEATLRDSRGSDIDGACGQLKNTFK</sequence>
<evidence type="ECO:0000256" key="3">
    <source>
        <dbReference type="ARBA" id="ARBA00022490"/>
    </source>
</evidence>
<keyword evidence="3 12" id="KW-0963">Cytoplasm</keyword>
<feature type="binding site" evidence="12">
    <location>
        <begin position="218"/>
        <end position="220"/>
    </location>
    <ligand>
        <name>S-adenosyl-L-methionine</name>
        <dbReference type="ChEBI" id="CHEBI:59789"/>
    </ligand>
</feature>
<evidence type="ECO:0000313" key="17">
    <source>
        <dbReference type="Proteomes" id="UP000270112"/>
    </source>
</evidence>
<accession>A0A3N0IYZ8</accession>
<feature type="domain" description="Radical SAM core" evidence="13">
    <location>
        <begin position="102"/>
        <end position="332"/>
    </location>
</feature>
<dbReference type="OrthoDB" id="9793973at2"/>
<reference evidence="14 16" key="1">
    <citation type="journal article" date="2018" name="Elife">
        <title>Discovery and characterization of a prevalent human gut bacterial enzyme sufficient for the inactivation of a family of plant toxins.</title>
        <authorList>
            <person name="Koppel N."/>
            <person name="Bisanz J.E."/>
            <person name="Pandelia M.E."/>
            <person name="Turnbaugh P.J."/>
            <person name="Balskus E.P."/>
        </authorList>
    </citation>
    <scope>NUCLEOTIDE SEQUENCE [LARGE SCALE GENOMIC DNA]</scope>
    <source>
        <strain evidence="14 16">DSM 16107</strain>
    </source>
</reference>
<dbReference type="SFLD" id="SFLDG01062">
    <property type="entry name" value="methyltransferase_(Class_A)"/>
    <property type="match status" value="1"/>
</dbReference>
<keyword evidence="2 12" id="KW-0004">4Fe-4S</keyword>
<dbReference type="Gene3D" id="3.20.20.70">
    <property type="entry name" value="Aldolase class I"/>
    <property type="match status" value="1"/>
</dbReference>
<dbReference type="PROSITE" id="PS51918">
    <property type="entry name" value="RADICAL_SAM"/>
    <property type="match status" value="1"/>
</dbReference>
<dbReference type="PANTHER" id="PTHR30544">
    <property type="entry name" value="23S RRNA METHYLTRANSFERASE"/>
    <property type="match status" value="1"/>
</dbReference>
<keyword evidence="12" id="KW-1015">Disulfide bond</keyword>
<evidence type="ECO:0000256" key="7">
    <source>
        <dbReference type="ARBA" id="ARBA00022691"/>
    </source>
</evidence>
<dbReference type="InterPro" id="IPR048641">
    <property type="entry name" value="RlmN_N"/>
</dbReference>
<dbReference type="FunFam" id="3.20.20.70:FF:000014">
    <property type="entry name" value="Probable dual-specificity RNA methyltransferase RlmN"/>
    <property type="match status" value="1"/>
</dbReference>
<feature type="binding site" evidence="12">
    <location>
        <position position="120"/>
    </location>
    <ligand>
        <name>[4Fe-4S] cluster</name>
        <dbReference type="ChEBI" id="CHEBI:49883"/>
        <note>4Fe-4S-S-AdoMet</note>
    </ligand>
</feature>
<dbReference type="PANTHER" id="PTHR30544:SF5">
    <property type="entry name" value="RADICAL SAM CORE DOMAIN-CONTAINING PROTEIN"/>
    <property type="match status" value="1"/>
</dbReference>
<evidence type="ECO:0000313" key="14">
    <source>
        <dbReference type="EMBL" id="RDB71147.1"/>
    </source>
</evidence>
<evidence type="ECO:0000256" key="6">
    <source>
        <dbReference type="ARBA" id="ARBA00022679"/>
    </source>
</evidence>
<keyword evidence="7 12" id="KW-0949">S-adenosyl-L-methionine</keyword>
<dbReference type="InterPro" id="IPR013785">
    <property type="entry name" value="Aldolase_TIM"/>
</dbReference>
<dbReference type="GO" id="GO:0070475">
    <property type="term" value="P:rRNA base methylation"/>
    <property type="evidence" value="ECO:0007669"/>
    <property type="project" value="UniProtKB-UniRule"/>
</dbReference>
<keyword evidence="4 12" id="KW-0698">rRNA processing</keyword>
<keyword evidence="11 12" id="KW-0411">Iron-sulfur</keyword>
<evidence type="ECO:0000313" key="15">
    <source>
        <dbReference type="EMBL" id="RNM42209.1"/>
    </source>
</evidence>
<comment type="cofactor">
    <cofactor evidence="12">
        <name>[4Fe-4S] cluster</name>
        <dbReference type="ChEBI" id="CHEBI:49883"/>
    </cofactor>
    <text evidence="12">Binds 1 [4Fe-4S] cluster. The cluster is coordinated with 3 cysteines and an exchangeable S-adenosyl-L-methionine.</text>
</comment>
<keyword evidence="6 12" id="KW-0808">Transferase</keyword>
<keyword evidence="10 12" id="KW-0408">Iron</keyword>
<dbReference type="CDD" id="cd01335">
    <property type="entry name" value="Radical_SAM"/>
    <property type="match status" value="1"/>
</dbReference>
<evidence type="ECO:0000259" key="13">
    <source>
        <dbReference type="PROSITE" id="PS51918"/>
    </source>
</evidence>
<dbReference type="SFLD" id="SFLDS00029">
    <property type="entry name" value="Radical_SAM"/>
    <property type="match status" value="1"/>
</dbReference>
<dbReference type="Pfam" id="PF04055">
    <property type="entry name" value="Radical_SAM"/>
    <property type="match status" value="1"/>
</dbReference>
<dbReference type="GO" id="GO:0051539">
    <property type="term" value="F:4 iron, 4 sulfur cluster binding"/>
    <property type="evidence" value="ECO:0007669"/>
    <property type="project" value="UniProtKB-UniRule"/>
</dbReference>
<dbReference type="GO" id="GO:0046872">
    <property type="term" value="F:metal ion binding"/>
    <property type="evidence" value="ECO:0007669"/>
    <property type="project" value="UniProtKB-KW"/>
</dbReference>
<evidence type="ECO:0000256" key="11">
    <source>
        <dbReference type="ARBA" id="ARBA00023014"/>
    </source>
</evidence>
<evidence type="ECO:0000256" key="5">
    <source>
        <dbReference type="ARBA" id="ARBA00022603"/>
    </source>
</evidence>
<comment type="function">
    <text evidence="12">Specifically methylates position 2 of adenine 2503 in 23S rRNA and position 2 of adenine 37 in tRNAs.</text>
</comment>
<comment type="similarity">
    <text evidence="12">Belongs to the radical SAM superfamily. RlmN family.</text>
</comment>
<dbReference type="InterPro" id="IPR027492">
    <property type="entry name" value="RNA_MTrfase_RlmN"/>
</dbReference>
<dbReference type="Proteomes" id="UP000270112">
    <property type="component" value="Unassembled WGS sequence"/>
</dbReference>
<keyword evidence="16" id="KW-1185">Reference proteome</keyword>
<feature type="binding site" evidence="12">
    <location>
        <position position="294"/>
    </location>
    <ligand>
        <name>S-adenosyl-L-methionine</name>
        <dbReference type="ChEBI" id="CHEBI:59789"/>
    </ligand>
</feature>
<dbReference type="GO" id="GO:0030488">
    <property type="term" value="P:tRNA methylation"/>
    <property type="evidence" value="ECO:0007669"/>
    <property type="project" value="UniProtKB-UniRule"/>
</dbReference>
<proteinExistence type="inferred from homology"/>
<evidence type="ECO:0000313" key="16">
    <source>
        <dbReference type="Proteomes" id="UP000253817"/>
    </source>
</evidence>
<gene>
    <name evidence="12 15" type="primary">rlmN</name>
    <name evidence="14" type="ORF">C1876_02640</name>
    <name evidence="15" type="ORF">DMP09_06075</name>
</gene>
<dbReference type="Pfam" id="PF21016">
    <property type="entry name" value="RlmN_N"/>
    <property type="match status" value="1"/>
</dbReference>
<evidence type="ECO:0000256" key="4">
    <source>
        <dbReference type="ARBA" id="ARBA00022552"/>
    </source>
</evidence>
<evidence type="ECO:0000256" key="2">
    <source>
        <dbReference type="ARBA" id="ARBA00022485"/>
    </source>
</evidence>
<comment type="caution">
    <text evidence="12">Lacks conserved residue(s) required for the propagation of feature annotation.</text>
</comment>
<reference evidence="15" key="3">
    <citation type="journal article" date="2019" name="Microbiol. Resour. Announc.">
        <title>Draft Genome Sequences of Type Strains of Gordonibacter faecihominis, Paraeggerthella hongkongensis, Parvibacter caecicola,Slackia equolifaciens, Slackia faecicanis, and Slackia isoflavoniconvertens.</title>
        <authorList>
            <person name="Danylec N."/>
            <person name="Stoll D.A."/>
            <person name="Dotsch A."/>
            <person name="Huch M."/>
        </authorList>
    </citation>
    <scope>NUCLEOTIDE SEQUENCE</scope>
    <source>
        <strain evidence="15">DSM 16107</strain>
    </source>
</reference>
<dbReference type="GO" id="GO:0019843">
    <property type="term" value="F:rRNA binding"/>
    <property type="evidence" value="ECO:0007669"/>
    <property type="project" value="UniProtKB-UniRule"/>
</dbReference>
<keyword evidence="9 12" id="KW-0479">Metal-binding</keyword>